<keyword evidence="5" id="KW-0325">Glycoprotein</keyword>
<reference evidence="8" key="2">
    <citation type="submission" date="2021-12" db="EMBL/GenBank/DDBJ databases">
        <title>Resequencing data analysis of finger millet.</title>
        <authorList>
            <person name="Hatakeyama M."/>
            <person name="Aluri S."/>
            <person name="Balachadran M.T."/>
            <person name="Sivarajan S.R."/>
            <person name="Poveda L."/>
            <person name="Shimizu-Inatsugi R."/>
            <person name="Schlapbach R."/>
            <person name="Sreeman S.M."/>
            <person name="Shimizu K.K."/>
        </authorList>
    </citation>
    <scope>NUCLEOTIDE SEQUENCE</scope>
</reference>
<dbReference type="AlphaFoldDB" id="A0AAV5BZ42"/>
<keyword evidence="7" id="KW-1133">Transmembrane helix</keyword>
<dbReference type="InterPro" id="IPR003406">
    <property type="entry name" value="Glyco_trans_14"/>
</dbReference>
<evidence type="ECO:0000256" key="4">
    <source>
        <dbReference type="ARBA" id="ARBA00023136"/>
    </source>
</evidence>
<feature type="region of interest" description="Disordered" evidence="6">
    <location>
        <begin position="102"/>
        <end position="190"/>
    </location>
</feature>
<dbReference type="Proteomes" id="UP001054889">
    <property type="component" value="Unassembled WGS sequence"/>
</dbReference>
<keyword evidence="9" id="KW-1185">Reference proteome</keyword>
<evidence type="ECO:0000256" key="5">
    <source>
        <dbReference type="ARBA" id="ARBA00023180"/>
    </source>
</evidence>
<sequence length="490" mass="53253">MTMASANNNLKQHNQQVALPVVFSGMGMAAAPCLVRSKLLLYAAIGFALGVAVTVSFLGSSSYTASTVDVLRGGALELFFPAFQTSAATENLSPDGVVRQVLPSSPPATDTGINTADAAPPPPVTSAVQVQRSPPQAVPTPATVPSHQTPPPADNVLITPPAILPPPPPPPPAAIVEQSGPANTGASRGSGNFVVVDDEELLARAASAPRAPPAGASPKVAFLFLARWDLPMMPLWEKFFEGHAGLYSVYVHTDPAFNGTDPPPRSAFFRRTIPSKEVKWGHISMVEAERRLLAHALLDDATNARFVLLSESHVPLFDLPTVHSYLVKSTQVFLESYDQPGATGRGRYSRGMRPVVSLGQWRKGSQWFEMDRALAADVVADRVYFPVFKRFCKRNCYADEHYMPTFLHVRRPEAGANRSLTWVDWSHGGPHPARFTRMEVTVDFLRWLRGGSTCSYNGETTSVCFLFARKFLPNSLTRFLRFAPKVMGFG</sequence>
<protein>
    <submittedName>
        <fullName evidence="8">Uncharacterized protein</fullName>
    </submittedName>
</protein>
<name>A0AAV5BZ42_ELECO</name>
<evidence type="ECO:0000256" key="7">
    <source>
        <dbReference type="SAM" id="Phobius"/>
    </source>
</evidence>
<feature type="transmembrane region" description="Helical" evidence="7">
    <location>
        <begin position="17"/>
        <end position="35"/>
    </location>
</feature>
<keyword evidence="3" id="KW-0808">Transferase</keyword>
<dbReference type="EMBL" id="BQKI01000003">
    <property type="protein sequence ID" value="GJM91060.1"/>
    <property type="molecule type" value="Genomic_DNA"/>
</dbReference>
<comment type="caution">
    <text evidence="8">The sequence shown here is derived from an EMBL/GenBank/DDBJ whole genome shotgun (WGS) entry which is preliminary data.</text>
</comment>
<accession>A0AAV5BZ42</accession>
<feature type="transmembrane region" description="Helical" evidence="7">
    <location>
        <begin position="40"/>
        <end position="59"/>
    </location>
</feature>
<dbReference type="PANTHER" id="PTHR31042">
    <property type="entry name" value="CORE-2/I-BRANCHING BETA-1,6-N-ACETYLGLUCOSAMINYLTRANSFERASE FAMILY PROTEIN-RELATED"/>
    <property type="match status" value="1"/>
</dbReference>
<proteinExistence type="predicted"/>
<gene>
    <name evidence="8" type="primary">ga07397</name>
    <name evidence="8" type="ORF">PR202_ga07397</name>
</gene>
<dbReference type="Pfam" id="PF02485">
    <property type="entry name" value="Branch"/>
    <property type="match status" value="1"/>
</dbReference>
<evidence type="ECO:0000313" key="9">
    <source>
        <dbReference type="Proteomes" id="UP001054889"/>
    </source>
</evidence>
<keyword evidence="7" id="KW-0812">Transmembrane</keyword>
<keyword evidence="4 7" id="KW-0472">Membrane</keyword>
<organism evidence="8 9">
    <name type="scientific">Eleusine coracana subsp. coracana</name>
    <dbReference type="NCBI Taxonomy" id="191504"/>
    <lineage>
        <taxon>Eukaryota</taxon>
        <taxon>Viridiplantae</taxon>
        <taxon>Streptophyta</taxon>
        <taxon>Embryophyta</taxon>
        <taxon>Tracheophyta</taxon>
        <taxon>Spermatophyta</taxon>
        <taxon>Magnoliopsida</taxon>
        <taxon>Liliopsida</taxon>
        <taxon>Poales</taxon>
        <taxon>Poaceae</taxon>
        <taxon>PACMAD clade</taxon>
        <taxon>Chloridoideae</taxon>
        <taxon>Cynodonteae</taxon>
        <taxon>Eleusininae</taxon>
        <taxon>Eleusine</taxon>
    </lineage>
</organism>
<evidence type="ECO:0000256" key="3">
    <source>
        <dbReference type="ARBA" id="ARBA00022679"/>
    </source>
</evidence>
<feature type="compositionally biased region" description="Pro residues" evidence="6">
    <location>
        <begin position="162"/>
        <end position="173"/>
    </location>
</feature>
<dbReference type="PANTHER" id="PTHR31042:SF131">
    <property type="entry name" value="CORE-2_I-BRANCHING BETA-1,6-N-ACETYLGLUCOSAMINYLTRANSFERASE FAMILY PROTEIN"/>
    <property type="match status" value="1"/>
</dbReference>
<evidence type="ECO:0000256" key="2">
    <source>
        <dbReference type="ARBA" id="ARBA00022676"/>
    </source>
</evidence>
<dbReference type="GO" id="GO:0016020">
    <property type="term" value="C:membrane"/>
    <property type="evidence" value="ECO:0007669"/>
    <property type="project" value="UniProtKB-SubCell"/>
</dbReference>
<keyword evidence="2" id="KW-0328">Glycosyltransferase</keyword>
<feature type="compositionally biased region" description="Low complexity" evidence="6">
    <location>
        <begin position="133"/>
        <end position="146"/>
    </location>
</feature>
<dbReference type="GO" id="GO:0016757">
    <property type="term" value="F:glycosyltransferase activity"/>
    <property type="evidence" value="ECO:0007669"/>
    <property type="project" value="UniProtKB-KW"/>
</dbReference>
<feature type="compositionally biased region" description="Polar residues" evidence="6">
    <location>
        <begin position="180"/>
        <end position="190"/>
    </location>
</feature>
<dbReference type="InterPro" id="IPR044174">
    <property type="entry name" value="BC10-like"/>
</dbReference>
<reference evidence="8" key="1">
    <citation type="journal article" date="2018" name="DNA Res.">
        <title>Multiple hybrid de novo genome assembly of finger millet, an orphan allotetraploid crop.</title>
        <authorList>
            <person name="Hatakeyama M."/>
            <person name="Aluri S."/>
            <person name="Balachadran M.T."/>
            <person name="Sivarajan S.R."/>
            <person name="Patrignani A."/>
            <person name="Gruter S."/>
            <person name="Poveda L."/>
            <person name="Shimizu-Inatsugi R."/>
            <person name="Baeten J."/>
            <person name="Francoijs K.J."/>
            <person name="Nataraja K.N."/>
            <person name="Reddy Y.A.N."/>
            <person name="Phadnis S."/>
            <person name="Ravikumar R.L."/>
            <person name="Schlapbach R."/>
            <person name="Sreeman S.M."/>
            <person name="Shimizu K.K."/>
        </authorList>
    </citation>
    <scope>NUCLEOTIDE SEQUENCE</scope>
</reference>
<evidence type="ECO:0000313" key="8">
    <source>
        <dbReference type="EMBL" id="GJM91060.1"/>
    </source>
</evidence>
<comment type="subcellular location">
    <subcellularLocation>
        <location evidence="1">Membrane</location>
        <topology evidence="1">Single-pass type II membrane protein</topology>
    </subcellularLocation>
</comment>
<evidence type="ECO:0000256" key="6">
    <source>
        <dbReference type="SAM" id="MobiDB-lite"/>
    </source>
</evidence>
<evidence type="ECO:0000256" key="1">
    <source>
        <dbReference type="ARBA" id="ARBA00004606"/>
    </source>
</evidence>